<protein>
    <submittedName>
        <fullName evidence="1">Uncharacterized protein</fullName>
    </submittedName>
</protein>
<name>A0AAW0ZBG4_9HYME</name>
<evidence type="ECO:0000313" key="1">
    <source>
        <dbReference type="EMBL" id="KAK9294862.1"/>
    </source>
</evidence>
<accession>A0AAW0ZBG4</accession>
<dbReference type="EMBL" id="JAWNGG020000298">
    <property type="protein sequence ID" value="KAK9294862.1"/>
    <property type="molecule type" value="Genomic_DNA"/>
</dbReference>
<organism evidence="1 2">
    <name type="scientific">Tetragonisca angustula</name>
    <dbReference type="NCBI Taxonomy" id="166442"/>
    <lineage>
        <taxon>Eukaryota</taxon>
        <taxon>Metazoa</taxon>
        <taxon>Ecdysozoa</taxon>
        <taxon>Arthropoda</taxon>
        <taxon>Hexapoda</taxon>
        <taxon>Insecta</taxon>
        <taxon>Pterygota</taxon>
        <taxon>Neoptera</taxon>
        <taxon>Endopterygota</taxon>
        <taxon>Hymenoptera</taxon>
        <taxon>Apocrita</taxon>
        <taxon>Aculeata</taxon>
        <taxon>Apoidea</taxon>
        <taxon>Anthophila</taxon>
        <taxon>Apidae</taxon>
        <taxon>Tetragonisca</taxon>
    </lineage>
</organism>
<dbReference type="AlphaFoldDB" id="A0AAW0ZBG4"/>
<keyword evidence="2" id="KW-1185">Reference proteome</keyword>
<comment type="caution">
    <text evidence="1">The sequence shown here is derived from an EMBL/GenBank/DDBJ whole genome shotgun (WGS) entry which is preliminary data.</text>
</comment>
<reference evidence="1 2" key="1">
    <citation type="submission" date="2024-05" db="EMBL/GenBank/DDBJ databases">
        <title>The nuclear and mitochondrial genome assemblies of Tetragonisca angustula (Apidae: Meliponini), a tiny yet remarkable pollinator in the Neotropics.</title>
        <authorList>
            <person name="Ferrari R."/>
            <person name="Ricardo P.C."/>
            <person name="Dias F.C."/>
            <person name="Araujo N.S."/>
            <person name="Soares D.O."/>
            <person name="Zhou Q.-S."/>
            <person name="Zhu C.-D."/>
            <person name="Coutinho L."/>
            <person name="Airas M.C."/>
            <person name="Batista T.M."/>
        </authorList>
    </citation>
    <scope>NUCLEOTIDE SEQUENCE [LARGE SCALE GENOMIC DNA]</scope>
    <source>
        <strain evidence="1">ASF017062</strain>
        <tissue evidence="1">Abdomen</tissue>
    </source>
</reference>
<gene>
    <name evidence="1" type="ORF">QLX08_010673</name>
</gene>
<evidence type="ECO:0000313" key="2">
    <source>
        <dbReference type="Proteomes" id="UP001432146"/>
    </source>
</evidence>
<dbReference type="Proteomes" id="UP001432146">
    <property type="component" value="Unassembled WGS sequence"/>
</dbReference>
<proteinExistence type="predicted"/>
<sequence>MLNVSRTCICIQCDYGQYIRFASFPFIPEFCYIETEVLRLLYARIGNKYETVRWRGYGTSNLHFLEFSHVDLNVKTFNLFDEFCIIRTWDKLTVFLKIEEREEKARETEGMRNSSSSSVIVTAIDNQSDKRRQR</sequence>